<name>A0AC34RQJ5_9BILA</name>
<evidence type="ECO:0000313" key="2">
    <source>
        <dbReference type="WBParaSite" id="JU765_v2.g9282.t1"/>
    </source>
</evidence>
<organism evidence="1 2">
    <name type="scientific">Panagrolaimus sp. JU765</name>
    <dbReference type="NCBI Taxonomy" id="591449"/>
    <lineage>
        <taxon>Eukaryota</taxon>
        <taxon>Metazoa</taxon>
        <taxon>Ecdysozoa</taxon>
        <taxon>Nematoda</taxon>
        <taxon>Chromadorea</taxon>
        <taxon>Rhabditida</taxon>
        <taxon>Tylenchina</taxon>
        <taxon>Panagrolaimomorpha</taxon>
        <taxon>Panagrolaimoidea</taxon>
        <taxon>Panagrolaimidae</taxon>
        <taxon>Panagrolaimus</taxon>
    </lineage>
</organism>
<evidence type="ECO:0000313" key="1">
    <source>
        <dbReference type="Proteomes" id="UP000887576"/>
    </source>
</evidence>
<sequence length="375" mass="42852">MNDSSVISSSLFSEYFAVQPTLLCTVLLICFTAGTTAVVFCVFGVARFFLNGCGDKRYQVSTKHPAPLKWYIVFLVGFLTFWLMMGVCALTLVRESSTLKSRFVVDEQKSEINHHFNGTENDRHLVIRLNSVIIEDQPSEAQNLDEMQQLLRFKDVRELGYEFSPLDSDSSHSAHSAVFWTLSVFYGLTVLISGIVVLLGTWQYMLSYHPVDRSIISNYCGTWSIGVACILFAGAPIAMVVASIFLVYAHLHETICPIVQTLTQNQNMEDYINLNFAFFDPNNIVDFLNDLLVERLELNQQVCHSFIAPIQKLWFTILLLTLASLPTIFFLLKLSRFYLKMDAKYYWSQHDTYSTIPDREKGKPVQLFPKFPPKY</sequence>
<dbReference type="Proteomes" id="UP000887576">
    <property type="component" value="Unplaced"/>
</dbReference>
<protein>
    <submittedName>
        <fullName evidence="2">Uncharacterized protein</fullName>
    </submittedName>
</protein>
<proteinExistence type="predicted"/>
<dbReference type="WBParaSite" id="JU765_v2.g9282.t1">
    <property type="protein sequence ID" value="JU765_v2.g9282.t1"/>
    <property type="gene ID" value="JU765_v2.g9282"/>
</dbReference>
<accession>A0AC34RQJ5</accession>
<reference evidence="2" key="1">
    <citation type="submission" date="2022-11" db="UniProtKB">
        <authorList>
            <consortium name="WormBaseParasite"/>
        </authorList>
    </citation>
    <scope>IDENTIFICATION</scope>
</reference>